<dbReference type="Proteomes" id="UP000790833">
    <property type="component" value="Unassembled WGS sequence"/>
</dbReference>
<organism evidence="15 16">
    <name type="scientific">Scheffersomyces spartinae</name>
    <dbReference type="NCBI Taxonomy" id="45513"/>
    <lineage>
        <taxon>Eukaryota</taxon>
        <taxon>Fungi</taxon>
        <taxon>Dikarya</taxon>
        <taxon>Ascomycota</taxon>
        <taxon>Saccharomycotina</taxon>
        <taxon>Pichiomycetes</taxon>
        <taxon>Debaryomycetaceae</taxon>
        <taxon>Scheffersomyces</taxon>
    </lineage>
</organism>
<feature type="transmembrane region" description="Helical" evidence="11">
    <location>
        <begin position="80"/>
        <end position="105"/>
    </location>
</feature>
<feature type="coiled-coil region" evidence="12">
    <location>
        <begin position="110"/>
        <end position="162"/>
    </location>
</feature>
<comment type="function">
    <text evidence="11">May play a role in anterograde transport of membrane proteins from the endoplasmic reticulum to the Golgi.</text>
</comment>
<dbReference type="GO" id="GO:0006888">
    <property type="term" value="P:endoplasmic reticulum to Golgi vesicle-mediated transport"/>
    <property type="evidence" value="ECO:0007669"/>
    <property type="project" value="UniProtKB-UniRule"/>
</dbReference>
<keyword evidence="5 11" id="KW-0256">Endoplasmic reticulum</keyword>
<evidence type="ECO:0000256" key="5">
    <source>
        <dbReference type="ARBA" id="ARBA00022824"/>
    </source>
</evidence>
<keyword evidence="8 11" id="KW-1133">Transmembrane helix</keyword>
<evidence type="ECO:0000256" key="12">
    <source>
        <dbReference type="SAM" id="Coils"/>
    </source>
</evidence>
<feature type="transmembrane region" description="Helical" evidence="11">
    <location>
        <begin position="27"/>
        <end position="44"/>
    </location>
</feature>
<keyword evidence="7 11" id="KW-0653">Protein transport</keyword>
<evidence type="ECO:0000256" key="10">
    <source>
        <dbReference type="ARBA" id="ARBA00023136"/>
    </source>
</evidence>
<evidence type="ECO:0000256" key="7">
    <source>
        <dbReference type="ARBA" id="ARBA00022927"/>
    </source>
</evidence>
<reference evidence="15" key="1">
    <citation type="submission" date="2021-03" db="EMBL/GenBank/DDBJ databases">
        <authorList>
            <person name="Palmer J.M."/>
        </authorList>
    </citation>
    <scope>NUCLEOTIDE SEQUENCE</scope>
    <source>
        <strain evidence="15">ARV_011</strain>
    </source>
</reference>
<comment type="caution">
    <text evidence="11">Lacks conserved residue(s) required for the propagation of feature annotation.</text>
</comment>
<keyword evidence="16" id="KW-1185">Reference proteome</keyword>
<keyword evidence="3 11" id="KW-0813">Transport</keyword>
<protein>
    <recommendedName>
        <fullName evidence="11">Endoplasmic reticulum transmembrane protein</fullName>
    </recommendedName>
</protein>
<dbReference type="GO" id="GO:0070973">
    <property type="term" value="P:protein localization to endoplasmic reticulum exit site"/>
    <property type="evidence" value="ECO:0007669"/>
    <property type="project" value="UniProtKB-UniRule"/>
</dbReference>
<keyword evidence="10 11" id="KW-0472">Membrane</keyword>
<dbReference type="InterPro" id="IPR041672">
    <property type="entry name" value="Bap31/Bap29_C"/>
</dbReference>
<evidence type="ECO:0000256" key="9">
    <source>
        <dbReference type="ARBA" id="ARBA00023054"/>
    </source>
</evidence>
<evidence type="ECO:0000259" key="14">
    <source>
        <dbReference type="Pfam" id="PF18035"/>
    </source>
</evidence>
<dbReference type="PANTHER" id="PTHR12701">
    <property type="entry name" value="BCR-ASSOCIATED PROTEIN, BAP"/>
    <property type="match status" value="1"/>
</dbReference>
<dbReference type="EMBL" id="JAHMUF010000011">
    <property type="protein sequence ID" value="KAG7193512.1"/>
    <property type="molecule type" value="Genomic_DNA"/>
</dbReference>
<evidence type="ECO:0000256" key="6">
    <source>
        <dbReference type="ARBA" id="ARBA00022892"/>
    </source>
</evidence>
<name>A0A9P8AHM3_9ASCO</name>
<evidence type="ECO:0000313" key="15">
    <source>
        <dbReference type="EMBL" id="KAG7193512.1"/>
    </source>
</evidence>
<dbReference type="AlphaFoldDB" id="A0A9P8AHM3"/>
<dbReference type="PANTHER" id="PTHR12701:SF19">
    <property type="entry name" value="ENDOPLASMIC RETICULUM TRANSMEMBRANE PROTEIN 1-RELATED"/>
    <property type="match status" value="1"/>
</dbReference>
<evidence type="ECO:0000256" key="8">
    <source>
        <dbReference type="ARBA" id="ARBA00022989"/>
    </source>
</evidence>
<keyword evidence="6 11" id="KW-0931">ER-Golgi transport</keyword>
<feature type="domain" description="BAP29/BAP31 transmembrane" evidence="13">
    <location>
        <begin position="4"/>
        <end position="108"/>
    </location>
</feature>
<gene>
    <name evidence="15" type="ORF">KQ657_000579</name>
</gene>
<comment type="similarity">
    <text evidence="2 11">Belongs to the BCAP29/BCAP31 family.</text>
</comment>
<evidence type="ECO:0000256" key="4">
    <source>
        <dbReference type="ARBA" id="ARBA00022692"/>
    </source>
</evidence>
<dbReference type="GeneID" id="66113953"/>
<dbReference type="GO" id="GO:0005789">
    <property type="term" value="C:endoplasmic reticulum membrane"/>
    <property type="evidence" value="ECO:0007669"/>
    <property type="project" value="UniProtKB-SubCell"/>
</dbReference>
<dbReference type="InterPro" id="IPR040463">
    <property type="entry name" value="BAP29/BAP31_N"/>
</dbReference>
<accession>A0A9P8AHM3</accession>
<keyword evidence="9 12" id="KW-0175">Coiled coil</keyword>
<dbReference type="GO" id="GO:0006886">
    <property type="term" value="P:intracellular protein transport"/>
    <property type="evidence" value="ECO:0007669"/>
    <property type="project" value="UniProtKB-UniRule"/>
</dbReference>
<dbReference type="Pfam" id="PF18035">
    <property type="entry name" value="Bap31_Bap29_C"/>
    <property type="match status" value="1"/>
</dbReference>
<dbReference type="OrthoDB" id="435607at2759"/>
<evidence type="ECO:0000256" key="1">
    <source>
        <dbReference type="ARBA" id="ARBA00004477"/>
    </source>
</evidence>
<evidence type="ECO:0000313" key="16">
    <source>
        <dbReference type="Proteomes" id="UP000790833"/>
    </source>
</evidence>
<evidence type="ECO:0000256" key="2">
    <source>
        <dbReference type="ARBA" id="ARBA00007956"/>
    </source>
</evidence>
<comment type="subcellular location">
    <subcellularLocation>
        <location evidence="1 11">Endoplasmic reticulum membrane</location>
        <topology evidence="1 11">Multi-pass membrane protein</topology>
    </subcellularLocation>
</comment>
<evidence type="ECO:0000256" key="11">
    <source>
        <dbReference type="RuleBase" id="RU367026"/>
    </source>
</evidence>
<evidence type="ECO:0000259" key="13">
    <source>
        <dbReference type="Pfam" id="PF05529"/>
    </source>
</evidence>
<sequence length="172" mass="19954">MPVMSPISVLMRKNIVKVYEGLRKNSNVKVGIVFVSCLMLLQFFDCWNRLTRFHNHTRSLGLGEMTPEHLATKFYSQRNLYISGAVLYLGMAIFTVMTIIDKLVVKISDIREMKLKLAKGTEENKSEREKYQRLIELKKQDIATLKKQLDGLQRSYDELNVKIQPVAEKKND</sequence>
<proteinExistence type="inferred from homology"/>
<dbReference type="Pfam" id="PF05529">
    <property type="entry name" value="Bap31"/>
    <property type="match status" value="1"/>
</dbReference>
<evidence type="ECO:0000256" key="3">
    <source>
        <dbReference type="ARBA" id="ARBA00022448"/>
    </source>
</evidence>
<keyword evidence="4 11" id="KW-0812">Transmembrane</keyword>
<dbReference type="RefSeq" id="XP_043049060.1">
    <property type="nucleotide sequence ID" value="XM_043191417.1"/>
</dbReference>
<dbReference type="InterPro" id="IPR008417">
    <property type="entry name" value="BAP29/BAP31"/>
</dbReference>
<comment type="caution">
    <text evidence="15">The sequence shown here is derived from an EMBL/GenBank/DDBJ whole genome shotgun (WGS) entry which is preliminary data.</text>
</comment>
<feature type="domain" description="Bap31/Bap29 cytoplasmic coiled-coil" evidence="14">
    <location>
        <begin position="127"/>
        <end position="166"/>
    </location>
</feature>